<reference evidence="1" key="1">
    <citation type="submission" date="2014-11" db="EMBL/GenBank/DDBJ databases">
        <authorList>
            <person name="Amaro Gonzalez C."/>
        </authorList>
    </citation>
    <scope>NUCLEOTIDE SEQUENCE</scope>
</reference>
<dbReference type="AlphaFoldDB" id="A0A0E9W975"/>
<proteinExistence type="predicted"/>
<evidence type="ECO:0000313" key="1">
    <source>
        <dbReference type="EMBL" id="JAH86043.1"/>
    </source>
</evidence>
<reference evidence="1" key="2">
    <citation type="journal article" date="2015" name="Fish Shellfish Immunol.">
        <title>Early steps in the European eel (Anguilla anguilla)-Vibrio vulnificus interaction in the gills: Role of the RtxA13 toxin.</title>
        <authorList>
            <person name="Callol A."/>
            <person name="Pajuelo D."/>
            <person name="Ebbesson L."/>
            <person name="Teles M."/>
            <person name="MacKenzie S."/>
            <person name="Amaro C."/>
        </authorList>
    </citation>
    <scope>NUCLEOTIDE SEQUENCE</scope>
</reference>
<sequence length="77" mass="8733">MCYLPYSNELLSWVCYTKMSSLLSLLTPILHNPKAHYPQKGDVYITTFRILQRAQTNCACVNIPNQALKLETTPDAS</sequence>
<name>A0A0E9W975_ANGAN</name>
<protein>
    <submittedName>
        <fullName evidence="1">Uncharacterized protein</fullName>
    </submittedName>
</protein>
<dbReference type="EMBL" id="GBXM01022534">
    <property type="protein sequence ID" value="JAH86043.1"/>
    <property type="molecule type" value="Transcribed_RNA"/>
</dbReference>
<accession>A0A0E9W975</accession>
<organism evidence="1">
    <name type="scientific">Anguilla anguilla</name>
    <name type="common">European freshwater eel</name>
    <name type="synonym">Muraena anguilla</name>
    <dbReference type="NCBI Taxonomy" id="7936"/>
    <lineage>
        <taxon>Eukaryota</taxon>
        <taxon>Metazoa</taxon>
        <taxon>Chordata</taxon>
        <taxon>Craniata</taxon>
        <taxon>Vertebrata</taxon>
        <taxon>Euteleostomi</taxon>
        <taxon>Actinopterygii</taxon>
        <taxon>Neopterygii</taxon>
        <taxon>Teleostei</taxon>
        <taxon>Anguilliformes</taxon>
        <taxon>Anguillidae</taxon>
        <taxon>Anguilla</taxon>
    </lineage>
</organism>